<keyword evidence="2" id="KW-1185">Reference proteome</keyword>
<evidence type="ECO:0000313" key="1">
    <source>
        <dbReference type="EMBL" id="PON32619.1"/>
    </source>
</evidence>
<gene>
    <name evidence="1" type="ORF">PanWU01x14_359880</name>
</gene>
<proteinExistence type="predicted"/>
<organism evidence="1 2">
    <name type="scientific">Parasponia andersonii</name>
    <name type="common">Sponia andersonii</name>
    <dbReference type="NCBI Taxonomy" id="3476"/>
    <lineage>
        <taxon>Eukaryota</taxon>
        <taxon>Viridiplantae</taxon>
        <taxon>Streptophyta</taxon>
        <taxon>Embryophyta</taxon>
        <taxon>Tracheophyta</taxon>
        <taxon>Spermatophyta</taxon>
        <taxon>Magnoliopsida</taxon>
        <taxon>eudicotyledons</taxon>
        <taxon>Gunneridae</taxon>
        <taxon>Pentapetalae</taxon>
        <taxon>rosids</taxon>
        <taxon>fabids</taxon>
        <taxon>Rosales</taxon>
        <taxon>Cannabaceae</taxon>
        <taxon>Parasponia</taxon>
    </lineage>
</organism>
<dbReference type="EMBL" id="JXTB01000798">
    <property type="protein sequence ID" value="PON32619.1"/>
    <property type="molecule type" value="Genomic_DNA"/>
</dbReference>
<dbReference type="InterPro" id="IPR052343">
    <property type="entry name" value="Retrotransposon-Effector_Assoc"/>
</dbReference>
<dbReference type="PANTHER" id="PTHR46890:SF1">
    <property type="entry name" value="REVERSE TRANSCRIPTASE DOMAIN-CONTAINING PROTEIN"/>
    <property type="match status" value="1"/>
</dbReference>
<dbReference type="Proteomes" id="UP000237105">
    <property type="component" value="Unassembled WGS sequence"/>
</dbReference>
<dbReference type="AlphaFoldDB" id="A0A2P5A7X3"/>
<comment type="caution">
    <text evidence="1">The sequence shown here is derived from an EMBL/GenBank/DDBJ whole genome shotgun (WGS) entry which is preliminary data.</text>
</comment>
<name>A0A2P5A7X3_PARAD</name>
<dbReference type="OrthoDB" id="1938551at2759"/>
<dbReference type="PANTHER" id="PTHR46890">
    <property type="entry name" value="NON-LTR RETROLELEMENT REVERSE TRANSCRIPTASE-LIKE PROTEIN-RELATED"/>
    <property type="match status" value="1"/>
</dbReference>
<protein>
    <submittedName>
        <fullName evidence="1">Uncharacterized protein</fullName>
    </submittedName>
</protein>
<reference evidence="2" key="1">
    <citation type="submission" date="2016-06" db="EMBL/GenBank/DDBJ databases">
        <title>Parallel loss of symbiosis genes in relatives of nitrogen-fixing non-legume Parasponia.</title>
        <authorList>
            <person name="Van Velzen R."/>
            <person name="Holmer R."/>
            <person name="Bu F."/>
            <person name="Rutten L."/>
            <person name="Van Zeijl A."/>
            <person name="Liu W."/>
            <person name="Santuari L."/>
            <person name="Cao Q."/>
            <person name="Sharma T."/>
            <person name="Shen D."/>
            <person name="Roswanjaya Y."/>
            <person name="Wardhani T."/>
            <person name="Kalhor M.S."/>
            <person name="Jansen J."/>
            <person name="Van den Hoogen J."/>
            <person name="Gungor B."/>
            <person name="Hartog M."/>
            <person name="Hontelez J."/>
            <person name="Verver J."/>
            <person name="Yang W.-C."/>
            <person name="Schijlen E."/>
            <person name="Repin R."/>
            <person name="Schilthuizen M."/>
            <person name="Schranz E."/>
            <person name="Heidstra R."/>
            <person name="Miyata K."/>
            <person name="Fedorova E."/>
            <person name="Kohlen W."/>
            <person name="Bisseling T."/>
            <person name="Smit S."/>
            <person name="Geurts R."/>
        </authorList>
    </citation>
    <scope>NUCLEOTIDE SEQUENCE [LARGE SCALE GENOMIC DNA]</scope>
    <source>
        <strain evidence="2">cv. WU1-14</strain>
    </source>
</reference>
<evidence type="ECO:0000313" key="2">
    <source>
        <dbReference type="Proteomes" id="UP000237105"/>
    </source>
</evidence>
<accession>A0A2P5A7X3</accession>
<sequence length="317" mass="36452">MVTFFTPALEESSLSNLKMFIWAKEGDVNTNLFHRLMNARKAKNSIIKLELEDGNFVDKEEDIVKEVTEFYQSLYKLAELDFRGFEGVDWKPISTGLKDWLERPFDEAEIRRVIFDCDGNKAPCLDGFTIAVFQANCDIIKEDLVSVFIEFEQDVVVHVGRWILDLILIANEIVEDYRKLGKAGVIFKIDYEKAYDCGGVDFSGLCWRKRVLGLGGGDGSWVDSVEVSHLQFAADTLFFLDVDRDKFMNLIKLLEGFLISLCAANQYEQKDIVGNQCERKIYNRWLLVWVVKWKIGPLSIWACLRGVILERLIFGNL</sequence>